<dbReference type="AlphaFoldDB" id="A0A1G4K7W9"/>
<dbReference type="InterPro" id="IPR036236">
    <property type="entry name" value="Znf_C2H2_sf"/>
</dbReference>
<evidence type="ECO:0000256" key="12">
    <source>
        <dbReference type="ARBA" id="ARBA00056233"/>
    </source>
</evidence>
<evidence type="ECO:0000256" key="14">
    <source>
        <dbReference type="PROSITE-ProRule" id="PRU00042"/>
    </source>
</evidence>
<dbReference type="GO" id="GO:0000978">
    <property type="term" value="F:RNA polymerase II cis-regulatory region sequence-specific DNA binding"/>
    <property type="evidence" value="ECO:0007669"/>
    <property type="project" value="TreeGrafter"/>
</dbReference>
<name>A0A1G4K7W9_9SACH</name>
<keyword evidence="18" id="KW-1185">Reference proteome</keyword>
<feature type="compositionally biased region" description="Polar residues" evidence="15">
    <location>
        <begin position="325"/>
        <end position="341"/>
    </location>
</feature>
<keyword evidence="5 14" id="KW-0863">Zinc-finger</keyword>
<dbReference type="GO" id="GO:0005634">
    <property type="term" value="C:nucleus"/>
    <property type="evidence" value="ECO:0007669"/>
    <property type="project" value="UniProtKB-SubCell"/>
</dbReference>
<feature type="compositionally biased region" description="Basic residues" evidence="15">
    <location>
        <begin position="70"/>
        <end position="89"/>
    </location>
</feature>
<dbReference type="PROSITE" id="PS50157">
    <property type="entry name" value="ZINC_FINGER_C2H2_2"/>
    <property type="match status" value="2"/>
</dbReference>
<organism evidence="17 18">
    <name type="scientific">Lachancea nothofagi CBS 11611</name>
    <dbReference type="NCBI Taxonomy" id="1266666"/>
    <lineage>
        <taxon>Eukaryota</taxon>
        <taxon>Fungi</taxon>
        <taxon>Dikarya</taxon>
        <taxon>Ascomycota</taxon>
        <taxon>Saccharomycotina</taxon>
        <taxon>Saccharomycetes</taxon>
        <taxon>Saccharomycetales</taxon>
        <taxon>Saccharomycetaceae</taxon>
        <taxon>Lachancea</taxon>
    </lineage>
</organism>
<reference evidence="18" key="1">
    <citation type="submission" date="2016-03" db="EMBL/GenBank/DDBJ databases">
        <authorList>
            <person name="Devillers Hugo."/>
        </authorList>
    </citation>
    <scope>NUCLEOTIDE SEQUENCE [LARGE SCALE GENOMIC DNA]</scope>
</reference>
<comment type="function">
    <text evidence="12">Involved in glucose repression of glucose metabolism genes.</text>
</comment>
<keyword evidence="8" id="KW-0238">DNA-binding</keyword>
<feature type="domain" description="C2H2-type" evidence="16">
    <location>
        <begin position="23"/>
        <end position="50"/>
    </location>
</feature>
<evidence type="ECO:0000256" key="7">
    <source>
        <dbReference type="ARBA" id="ARBA00023015"/>
    </source>
</evidence>
<feature type="region of interest" description="Disordered" evidence="15">
    <location>
        <begin position="1"/>
        <end position="22"/>
    </location>
</feature>
<evidence type="ECO:0000313" key="17">
    <source>
        <dbReference type="EMBL" id="SCV00089.1"/>
    </source>
</evidence>
<evidence type="ECO:0000256" key="4">
    <source>
        <dbReference type="ARBA" id="ARBA00022737"/>
    </source>
</evidence>
<dbReference type="PANTHER" id="PTHR47428">
    <property type="entry name" value="REGULATORY PROTEIN MIG1-RELATED"/>
    <property type="match status" value="1"/>
</dbReference>
<keyword evidence="9" id="KW-0804">Transcription</keyword>
<evidence type="ECO:0000256" key="13">
    <source>
        <dbReference type="ARBA" id="ARBA00068528"/>
    </source>
</evidence>
<dbReference type="Pfam" id="PF00096">
    <property type="entry name" value="zf-C2H2"/>
    <property type="match status" value="2"/>
</dbReference>
<evidence type="ECO:0000256" key="1">
    <source>
        <dbReference type="ARBA" id="ARBA00004123"/>
    </source>
</evidence>
<accession>A0A1G4K7W9</accession>
<keyword evidence="4" id="KW-0677">Repeat</keyword>
<feature type="compositionally biased region" description="Polar residues" evidence="15">
    <location>
        <begin position="131"/>
        <end position="141"/>
    </location>
</feature>
<dbReference type="GO" id="GO:0000433">
    <property type="term" value="P:carbon catabolite repression of transcription from RNA polymerase II promoter by glucose"/>
    <property type="evidence" value="ECO:0007669"/>
    <property type="project" value="TreeGrafter"/>
</dbReference>
<keyword evidence="6" id="KW-0862">Zinc</keyword>
<feature type="compositionally biased region" description="Acidic residues" evidence="15">
    <location>
        <begin position="305"/>
        <end position="315"/>
    </location>
</feature>
<evidence type="ECO:0000256" key="5">
    <source>
        <dbReference type="ARBA" id="ARBA00022771"/>
    </source>
</evidence>
<gene>
    <name evidence="17" type="ORF">LANO_0F05138G</name>
</gene>
<evidence type="ECO:0000313" key="18">
    <source>
        <dbReference type="Proteomes" id="UP000189911"/>
    </source>
</evidence>
<feature type="region of interest" description="Disordered" evidence="15">
    <location>
        <begin position="244"/>
        <end position="290"/>
    </location>
</feature>
<evidence type="ECO:0000256" key="10">
    <source>
        <dbReference type="ARBA" id="ARBA00023242"/>
    </source>
</evidence>
<dbReference type="EMBL" id="LT598452">
    <property type="protein sequence ID" value="SCV00089.1"/>
    <property type="molecule type" value="Genomic_DNA"/>
</dbReference>
<evidence type="ECO:0000256" key="11">
    <source>
        <dbReference type="ARBA" id="ARBA00038023"/>
    </source>
</evidence>
<dbReference type="InterPro" id="IPR013087">
    <property type="entry name" value="Znf_C2H2_type"/>
</dbReference>
<sequence>MDDLEAKKKRRSPNAGPDSPRPYICPICSRAFHRLEHQTRHIRTHTGEKPHVCDFPGCTKRFSRSDELTRHKRIHTNPHPKGKRGRKKKTEVANNGNAAEGTFKTASGRDRQIRAPTTFELGGGDDDETSDMNNATSSPEDQSMGLLVNAALGSIPARDNAGPGDSLHTVQSLPSLKTWEPALTRSINSAPPSTLNGNTAHYSSAVNLQQPPNNGGASLLPRTIPSRLKLNVLSSLQRMTPIAPVTPVRPVSSSNSGSSTPSYQAQDSYSAGGTLLPRPKATLGSFNGNGSSNSLTSISNLLTADDGDDELDDEELGRARKKSRTTTPTMSRSHSRSKLNMQSGSFTNLASLNGLSQPPGVTGVLSSRPSAMDFTSELSQRLHSVQRSQSAQFLDRYASTPSVALSSATSAKYTPLGTPPRIASPSNAKINLDLKQAAQHPRSDGEESDSALPPIRSLDLQFPTG</sequence>
<keyword evidence="7" id="KW-0805">Transcription regulation</keyword>
<evidence type="ECO:0000256" key="2">
    <source>
        <dbReference type="ARBA" id="ARBA00022491"/>
    </source>
</evidence>
<comment type="similarity">
    <text evidence="11">Belongs to the creA/MIG C2H2-type zinc-finger protein family.</text>
</comment>
<dbReference type="OrthoDB" id="654211at2759"/>
<dbReference type="PANTHER" id="PTHR47428:SF1">
    <property type="entry name" value="REGULATORY PROTEIN MIG1-RELATED"/>
    <property type="match status" value="1"/>
</dbReference>
<dbReference type="FunFam" id="3.30.160.60:FF:000089">
    <property type="entry name" value="DNA-binding protein creA"/>
    <property type="match status" value="1"/>
</dbReference>
<evidence type="ECO:0000259" key="16">
    <source>
        <dbReference type="PROSITE" id="PS50157"/>
    </source>
</evidence>
<dbReference type="GO" id="GO:0005737">
    <property type="term" value="C:cytoplasm"/>
    <property type="evidence" value="ECO:0007669"/>
    <property type="project" value="TreeGrafter"/>
</dbReference>
<feature type="region of interest" description="Disordered" evidence="15">
    <location>
        <begin position="64"/>
        <end position="141"/>
    </location>
</feature>
<keyword evidence="2" id="KW-0678">Repressor</keyword>
<feature type="region of interest" description="Disordered" evidence="15">
    <location>
        <begin position="349"/>
        <end position="368"/>
    </location>
</feature>
<protein>
    <recommendedName>
        <fullName evidence="13">Regulatory protein MIG1</fullName>
    </recommendedName>
</protein>
<evidence type="ECO:0000256" key="8">
    <source>
        <dbReference type="ARBA" id="ARBA00023125"/>
    </source>
</evidence>
<evidence type="ECO:0000256" key="3">
    <source>
        <dbReference type="ARBA" id="ARBA00022723"/>
    </source>
</evidence>
<proteinExistence type="inferred from homology"/>
<feature type="compositionally biased region" description="Low complexity" evidence="15">
    <location>
        <begin position="252"/>
        <end position="262"/>
    </location>
</feature>
<evidence type="ECO:0000256" key="15">
    <source>
        <dbReference type="SAM" id="MobiDB-lite"/>
    </source>
</evidence>
<dbReference type="Gene3D" id="3.30.160.60">
    <property type="entry name" value="Classic Zinc Finger"/>
    <property type="match status" value="2"/>
</dbReference>
<dbReference type="PROSITE" id="PS00028">
    <property type="entry name" value="ZINC_FINGER_C2H2_1"/>
    <property type="match status" value="2"/>
</dbReference>
<comment type="subcellular location">
    <subcellularLocation>
        <location evidence="1">Nucleus</location>
    </subcellularLocation>
</comment>
<dbReference type="SMART" id="SM00355">
    <property type="entry name" value="ZnF_C2H2"/>
    <property type="match status" value="2"/>
</dbReference>
<feature type="domain" description="C2H2-type" evidence="16">
    <location>
        <begin position="51"/>
        <end position="80"/>
    </location>
</feature>
<dbReference type="InterPro" id="IPR051007">
    <property type="entry name" value="creA/MIG_C2H2-ZnF"/>
</dbReference>
<dbReference type="FunFam" id="3.30.160.60:FF:000152">
    <property type="entry name" value="DNA-binding protein creA"/>
    <property type="match status" value="1"/>
</dbReference>
<keyword evidence="3" id="KW-0479">Metal-binding</keyword>
<dbReference type="SUPFAM" id="SSF57667">
    <property type="entry name" value="beta-beta-alpha zinc fingers"/>
    <property type="match status" value="1"/>
</dbReference>
<feature type="region of interest" description="Disordered" evidence="15">
    <location>
        <begin position="405"/>
        <end position="465"/>
    </location>
</feature>
<evidence type="ECO:0000256" key="6">
    <source>
        <dbReference type="ARBA" id="ARBA00022833"/>
    </source>
</evidence>
<evidence type="ECO:0000256" key="9">
    <source>
        <dbReference type="ARBA" id="ARBA00023163"/>
    </source>
</evidence>
<feature type="region of interest" description="Disordered" evidence="15">
    <location>
        <begin position="303"/>
        <end position="341"/>
    </location>
</feature>
<dbReference type="Proteomes" id="UP000189911">
    <property type="component" value="Chromosome F"/>
</dbReference>
<dbReference type="GO" id="GO:0008270">
    <property type="term" value="F:zinc ion binding"/>
    <property type="evidence" value="ECO:0007669"/>
    <property type="project" value="UniProtKB-KW"/>
</dbReference>
<keyword evidence="10" id="KW-0539">Nucleus</keyword>